<evidence type="ECO:0000259" key="3">
    <source>
        <dbReference type="Pfam" id="PF25019"/>
    </source>
</evidence>
<keyword evidence="1" id="KW-0677">Repeat</keyword>
<dbReference type="SUPFAM" id="SSF52058">
    <property type="entry name" value="L domain-like"/>
    <property type="match status" value="1"/>
</dbReference>
<protein>
    <submittedName>
        <fullName evidence="4">Uncharacterized protein</fullName>
    </submittedName>
</protein>
<dbReference type="Proteomes" id="UP000467840">
    <property type="component" value="Chromosome 11"/>
</dbReference>
<name>A0A6A6NCR9_HEVBR</name>
<dbReference type="PANTHER" id="PTHR47186:SF3">
    <property type="entry name" value="OS09G0267800 PROTEIN"/>
    <property type="match status" value="1"/>
</dbReference>
<dbReference type="AlphaFoldDB" id="A0A6A6NCR9"/>
<gene>
    <name evidence="4" type="ORF">GH714_017287</name>
</gene>
<dbReference type="InterPro" id="IPR056789">
    <property type="entry name" value="LRR_R13L1-DRL21"/>
</dbReference>
<organism evidence="4 5">
    <name type="scientific">Hevea brasiliensis</name>
    <name type="common">Para rubber tree</name>
    <name type="synonym">Siphonia brasiliensis</name>
    <dbReference type="NCBI Taxonomy" id="3981"/>
    <lineage>
        <taxon>Eukaryota</taxon>
        <taxon>Viridiplantae</taxon>
        <taxon>Streptophyta</taxon>
        <taxon>Embryophyta</taxon>
        <taxon>Tracheophyta</taxon>
        <taxon>Spermatophyta</taxon>
        <taxon>Magnoliopsida</taxon>
        <taxon>eudicotyledons</taxon>
        <taxon>Gunneridae</taxon>
        <taxon>Pentapetalae</taxon>
        <taxon>rosids</taxon>
        <taxon>fabids</taxon>
        <taxon>Malpighiales</taxon>
        <taxon>Euphorbiaceae</taxon>
        <taxon>Crotonoideae</taxon>
        <taxon>Micrandreae</taxon>
        <taxon>Hevea</taxon>
    </lineage>
</organism>
<feature type="domain" description="R13L1/DRL21-like LRR repeat region" evidence="3">
    <location>
        <begin position="185"/>
        <end position="269"/>
    </location>
</feature>
<dbReference type="Gene3D" id="3.80.10.10">
    <property type="entry name" value="Ribonuclease Inhibitor"/>
    <property type="match status" value="1"/>
</dbReference>
<dbReference type="PANTHER" id="PTHR47186">
    <property type="entry name" value="LEUCINE-RICH REPEAT-CONTAINING PROTEIN 57"/>
    <property type="match status" value="1"/>
</dbReference>
<dbReference type="EMBL" id="JAAGAX010000002">
    <property type="protein sequence ID" value="KAF2322486.1"/>
    <property type="molecule type" value="Genomic_DNA"/>
</dbReference>
<evidence type="ECO:0000313" key="4">
    <source>
        <dbReference type="EMBL" id="KAF2322486.1"/>
    </source>
</evidence>
<feature type="domain" description="Disease resistance protein winged helix" evidence="2">
    <location>
        <begin position="31"/>
        <end position="87"/>
    </location>
</feature>
<keyword evidence="5" id="KW-1185">Reference proteome</keyword>
<dbReference type="Pfam" id="PF25019">
    <property type="entry name" value="LRR_R13L1-DRL21"/>
    <property type="match status" value="1"/>
</dbReference>
<reference evidence="4 5" key="1">
    <citation type="journal article" date="2020" name="Mol. Plant">
        <title>The Chromosome-Based Rubber Tree Genome Provides New Insights into Spurge Genome Evolution and Rubber Biosynthesis.</title>
        <authorList>
            <person name="Liu J."/>
            <person name="Shi C."/>
            <person name="Shi C.C."/>
            <person name="Li W."/>
            <person name="Zhang Q.J."/>
            <person name="Zhang Y."/>
            <person name="Li K."/>
            <person name="Lu H.F."/>
            <person name="Shi C."/>
            <person name="Zhu S.T."/>
            <person name="Xiao Z.Y."/>
            <person name="Nan H."/>
            <person name="Yue Y."/>
            <person name="Zhu X.G."/>
            <person name="Wu Y."/>
            <person name="Hong X.N."/>
            <person name="Fan G.Y."/>
            <person name="Tong Y."/>
            <person name="Zhang D."/>
            <person name="Mao C.L."/>
            <person name="Liu Y.L."/>
            <person name="Hao S.J."/>
            <person name="Liu W.Q."/>
            <person name="Lv M.Q."/>
            <person name="Zhang H.B."/>
            <person name="Liu Y."/>
            <person name="Hu-Tang G.R."/>
            <person name="Wang J.P."/>
            <person name="Wang J.H."/>
            <person name="Sun Y.H."/>
            <person name="Ni S.B."/>
            <person name="Chen W.B."/>
            <person name="Zhang X.C."/>
            <person name="Jiao Y.N."/>
            <person name="Eichler E.E."/>
            <person name="Li G.H."/>
            <person name="Liu X."/>
            <person name="Gao L.Z."/>
        </authorList>
    </citation>
    <scope>NUCLEOTIDE SEQUENCE [LARGE SCALE GENOMIC DNA]</scope>
    <source>
        <strain evidence="5">cv. GT1</strain>
        <tissue evidence="4">Leaf</tissue>
    </source>
</reference>
<evidence type="ECO:0000259" key="2">
    <source>
        <dbReference type="Pfam" id="PF23559"/>
    </source>
</evidence>
<dbReference type="InterPro" id="IPR058922">
    <property type="entry name" value="WHD_DRP"/>
</dbReference>
<accession>A0A6A6NCR9</accession>
<comment type="caution">
    <text evidence="4">The sequence shown here is derived from an EMBL/GenBank/DDBJ whole genome shotgun (WGS) entry which is preliminary data.</text>
</comment>
<evidence type="ECO:0000256" key="1">
    <source>
        <dbReference type="ARBA" id="ARBA00022737"/>
    </source>
</evidence>
<dbReference type="InterPro" id="IPR032675">
    <property type="entry name" value="LRR_dom_sf"/>
</dbReference>
<sequence length="269" mass="30893">MMLVGRCSNKGAFMDGNETAHPNLVAIGKEIVKKCKVEGFVHNPKGKRHLEDIASDYFEDLVLRSFFQQSKTNLSMFVMHDLFHDLAQSVVGEMCFILESENQKIPQKVQHSSVCYKELPDSSGDLMHMRKLLSLPQGTKDLVNLRHLNLSGCWHLTSMPPSFGRLTSLQRLHRFFTGNEAGSRISELKDINELRATLCIDRIEDIINIEDAKEASLKRKQYIHKLLLRWSRSRRVRDAIDEELLECLKPHTHLRKLTIDVFPGAKFPN</sequence>
<proteinExistence type="predicted"/>
<evidence type="ECO:0000313" key="5">
    <source>
        <dbReference type="Proteomes" id="UP000467840"/>
    </source>
</evidence>
<dbReference type="Pfam" id="PF23559">
    <property type="entry name" value="WHD_DRP"/>
    <property type="match status" value="1"/>
</dbReference>